<dbReference type="GO" id="GO:0008270">
    <property type="term" value="F:zinc ion binding"/>
    <property type="evidence" value="ECO:0007669"/>
    <property type="project" value="UniProtKB-KW"/>
</dbReference>
<reference evidence="8 9" key="1">
    <citation type="submission" date="2018-01" db="EMBL/GenBank/DDBJ databases">
        <title>Draft genome of the strawberry crown rot pathogen Phytophthora cactorum.</title>
        <authorList>
            <person name="Armitage A.D."/>
            <person name="Lysoe E."/>
            <person name="Nellist C.F."/>
            <person name="Harrison R.J."/>
            <person name="Brurberg M.B."/>
        </authorList>
    </citation>
    <scope>NUCLEOTIDE SEQUENCE [LARGE SCALE GENOMIC DNA]</scope>
    <source>
        <strain evidence="8 9">10300</strain>
    </source>
</reference>
<proteinExistence type="predicted"/>
<evidence type="ECO:0000256" key="2">
    <source>
        <dbReference type="ARBA" id="ARBA00022771"/>
    </source>
</evidence>
<dbReference type="Proteomes" id="UP000736787">
    <property type="component" value="Unassembled WGS sequence"/>
</dbReference>
<dbReference type="EMBL" id="RCMK01001211">
    <property type="protein sequence ID" value="KAG2899289.1"/>
    <property type="molecule type" value="Genomic_DNA"/>
</dbReference>
<comment type="caution">
    <text evidence="8">The sequence shown here is derived from an EMBL/GenBank/DDBJ whole genome shotgun (WGS) entry which is preliminary data.</text>
</comment>
<dbReference type="VEuPathDB" id="FungiDB:PC110_g19665"/>
<evidence type="ECO:0000256" key="1">
    <source>
        <dbReference type="ARBA" id="ARBA00022723"/>
    </source>
</evidence>
<accession>A0A329RJP2</accession>
<evidence type="ECO:0000259" key="6">
    <source>
        <dbReference type="PROSITE" id="PS50199"/>
    </source>
</evidence>
<evidence type="ECO:0000313" key="8">
    <source>
        <dbReference type="EMBL" id="RAW23906.1"/>
    </source>
</evidence>
<dbReference type="Proteomes" id="UP000251314">
    <property type="component" value="Unassembled WGS sequence"/>
</dbReference>
<gene>
    <name evidence="8" type="ORF">PC110_g19665</name>
    <name evidence="7" type="ORF">PC117_g22293</name>
</gene>
<protein>
    <recommendedName>
        <fullName evidence="6">RanBP2-type domain-containing protein</fullName>
    </recommendedName>
</protein>
<keyword evidence="1" id="KW-0479">Metal-binding</keyword>
<evidence type="ECO:0000256" key="3">
    <source>
        <dbReference type="ARBA" id="ARBA00022833"/>
    </source>
</evidence>
<dbReference type="PROSITE" id="PS50199">
    <property type="entry name" value="ZF_RANBP2_2"/>
    <property type="match status" value="1"/>
</dbReference>
<feature type="compositionally biased region" description="Basic residues" evidence="5">
    <location>
        <begin position="28"/>
        <end position="37"/>
    </location>
</feature>
<evidence type="ECO:0000313" key="7">
    <source>
        <dbReference type="EMBL" id="KAG2899289.1"/>
    </source>
</evidence>
<name>A0A329RJP2_9STRA</name>
<keyword evidence="9" id="KW-1185">Reference proteome</keyword>
<dbReference type="AlphaFoldDB" id="A0A329RJP2"/>
<evidence type="ECO:0000256" key="4">
    <source>
        <dbReference type="PROSITE-ProRule" id="PRU00322"/>
    </source>
</evidence>
<keyword evidence="2 4" id="KW-0863">Zinc-finger</keyword>
<feature type="compositionally biased region" description="Polar residues" evidence="5">
    <location>
        <begin position="98"/>
        <end position="109"/>
    </location>
</feature>
<evidence type="ECO:0000313" key="9">
    <source>
        <dbReference type="Proteomes" id="UP000251314"/>
    </source>
</evidence>
<dbReference type="OrthoDB" id="115201at2759"/>
<dbReference type="InterPro" id="IPR001876">
    <property type="entry name" value="Znf_RanBP2"/>
</dbReference>
<keyword evidence="3" id="KW-0862">Zinc</keyword>
<feature type="region of interest" description="Disordered" evidence="5">
    <location>
        <begin position="19"/>
        <end position="111"/>
    </location>
</feature>
<feature type="compositionally biased region" description="Polar residues" evidence="5">
    <location>
        <begin position="60"/>
        <end position="74"/>
    </location>
</feature>
<reference evidence="7" key="2">
    <citation type="submission" date="2018-10" db="EMBL/GenBank/DDBJ databases">
        <title>Effector identification in a new, highly contiguous assembly of the strawberry crown rot pathogen Phytophthora cactorum.</title>
        <authorList>
            <person name="Armitage A.D."/>
            <person name="Nellist C.F."/>
            <person name="Bates H."/>
            <person name="Vickerstaff R.J."/>
            <person name="Harrison R.J."/>
        </authorList>
    </citation>
    <scope>NUCLEOTIDE SEQUENCE</scope>
    <source>
        <strain evidence="7">4040</strain>
    </source>
</reference>
<dbReference type="EMBL" id="MJFZ01000969">
    <property type="protein sequence ID" value="RAW23906.1"/>
    <property type="molecule type" value="Genomic_DNA"/>
</dbReference>
<sequence>MARIRKTVIDKEAALEAAGMPPSVPTGLKKRKPRSAAKIRELKRSRAAKRAAADVALGSTVDNTSATEARTTGNPRDVSEEAGSLSVEEDRSSLAAEATTTHPDSSGINPVTRAIDSLTSTLDCTDVVTDQATANQAPITTNQNDADELEGNSGTWVCLVCTWSNTGDVEACTSCKVERSTSPATATDHDAIAGTDPIAARATDQTAAATDQVADATDSMYYPIYGQYYSSDRVTVSGDYATTKKTWQVARINNRREPLRGREYQVLWVRQWIEDEGYYIRTYEPEKKLREDGFVEEMALVERWKSSKIKLFENFWRKDEFGKYCIGADSTGLCMFNALKRAAEQAGRPDIVTQSDIDKFVADELADNGQDITKGTTWMVVLRFLRRIRDVGPDFVFSAIAKKNFAVDGRRGARVLGEISLVDGVYLV</sequence>
<feature type="domain" description="RanBP2-type" evidence="6">
    <location>
        <begin position="152"/>
        <end position="181"/>
    </location>
</feature>
<evidence type="ECO:0000256" key="5">
    <source>
        <dbReference type="SAM" id="MobiDB-lite"/>
    </source>
</evidence>
<organism evidence="8 9">
    <name type="scientific">Phytophthora cactorum</name>
    <dbReference type="NCBI Taxonomy" id="29920"/>
    <lineage>
        <taxon>Eukaryota</taxon>
        <taxon>Sar</taxon>
        <taxon>Stramenopiles</taxon>
        <taxon>Oomycota</taxon>
        <taxon>Peronosporomycetes</taxon>
        <taxon>Peronosporales</taxon>
        <taxon>Peronosporaceae</taxon>
        <taxon>Phytophthora</taxon>
    </lineage>
</organism>
<dbReference type="PROSITE" id="PS01358">
    <property type="entry name" value="ZF_RANBP2_1"/>
    <property type="match status" value="1"/>
</dbReference>